<organism evidence="2 3">
    <name type="scientific">Georgenia yuyongxinii</name>
    <dbReference type="NCBI Taxonomy" id="2589797"/>
    <lineage>
        <taxon>Bacteria</taxon>
        <taxon>Bacillati</taxon>
        <taxon>Actinomycetota</taxon>
        <taxon>Actinomycetes</taxon>
        <taxon>Micrococcales</taxon>
        <taxon>Bogoriellaceae</taxon>
        <taxon>Georgenia</taxon>
    </lineage>
</organism>
<dbReference type="InterPro" id="IPR007253">
    <property type="entry name" value="Cell_wall-bd_2"/>
</dbReference>
<feature type="signal peptide" evidence="1">
    <location>
        <begin position="1"/>
        <end position="39"/>
    </location>
</feature>
<dbReference type="Pfam" id="PF04122">
    <property type="entry name" value="CW_binding_2"/>
    <property type="match status" value="3"/>
</dbReference>
<evidence type="ECO:0000256" key="1">
    <source>
        <dbReference type="SAM" id="SignalP"/>
    </source>
</evidence>
<sequence length="393" mass="40001">MPAVERFVGDKMLRRARVGSSAAAVAAALVCAAATAATASPDAPVTAAADAVIRIHGEDRVDTAVAASQAQRPQAFAPGTGTVIVTRSDDFPDALTAVPLADELDAPILITPSGEALDERVAAEIRRLSPAHVVIAGGPGAISAAADADLGAIVGAQSVHRIAGPDRYATAAALALWTITSAGQGKPTAPPDPKAMSPMERWEQRRDTPVFLATGLDFPDALAAGAAAAQAGGVVLLSKGEELDLYTQDGPWRERGYTQSFMLGEEGEVITGPVYTVGGPATKVLYGRGTPFAGKDRYETAALLARSATFFPEGVSPIAVASGEDFADAVVASGFIANQDGPLVLTKADSLPPATASYLASVASPETATLVQVFGGEGAVSPEVLTSMRQTIS</sequence>
<accession>A0A552WY63</accession>
<keyword evidence="1" id="KW-0732">Signal</keyword>
<dbReference type="AlphaFoldDB" id="A0A552WY63"/>
<dbReference type="Gene3D" id="3.40.50.12090">
    <property type="match status" value="1"/>
</dbReference>
<dbReference type="GO" id="GO:0030288">
    <property type="term" value="C:outer membrane-bounded periplasmic space"/>
    <property type="evidence" value="ECO:0007669"/>
    <property type="project" value="TreeGrafter"/>
</dbReference>
<evidence type="ECO:0000313" key="2">
    <source>
        <dbReference type="EMBL" id="TRW47615.1"/>
    </source>
</evidence>
<feature type="chain" id="PRO_5021907778" evidence="1">
    <location>
        <begin position="40"/>
        <end position="393"/>
    </location>
</feature>
<keyword evidence="3" id="KW-1185">Reference proteome</keyword>
<reference evidence="2 3" key="1">
    <citation type="submission" date="2019-07" db="EMBL/GenBank/DDBJ databases">
        <title>Georgenia wutianyii sp. nov. and Georgenia *** sp. nov. isolated from plateau pika (Ochotona curzoniae) in the Qinghai-Tibet plateau of China.</title>
        <authorList>
            <person name="Tian Z."/>
        </authorList>
    </citation>
    <scope>NUCLEOTIDE SEQUENCE [LARGE SCALE GENOMIC DNA]</scope>
    <source>
        <strain evidence="2 3">Z446</strain>
    </source>
</reference>
<dbReference type="Proteomes" id="UP000318693">
    <property type="component" value="Unassembled WGS sequence"/>
</dbReference>
<evidence type="ECO:0000313" key="3">
    <source>
        <dbReference type="Proteomes" id="UP000318693"/>
    </source>
</evidence>
<dbReference type="EMBL" id="VJXR01000001">
    <property type="protein sequence ID" value="TRW47615.1"/>
    <property type="molecule type" value="Genomic_DNA"/>
</dbReference>
<gene>
    <name evidence="2" type="ORF">FJ693_00465</name>
</gene>
<dbReference type="InterPro" id="IPR051922">
    <property type="entry name" value="Bact_Sporulation_Assoc"/>
</dbReference>
<protein>
    <submittedName>
        <fullName evidence="2">Cell wall-binding repeat-containing protein</fullName>
    </submittedName>
</protein>
<name>A0A552WY63_9MICO</name>
<comment type="caution">
    <text evidence="2">The sequence shown here is derived from an EMBL/GenBank/DDBJ whole genome shotgun (WGS) entry which is preliminary data.</text>
</comment>
<dbReference type="PANTHER" id="PTHR30032:SF4">
    <property type="entry name" value="AMIDASE ENHANCER"/>
    <property type="match status" value="1"/>
</dbReference>
<dbReference type="PANTHER" id="PTHR30032">
    <property type="entry name" value="N-ACETYLMURAMOYL-L-ALANINE AMIDASE-RELATED"/>
    <property type="match status" value="1"/>
</dbReference>
<proteinExistence type="predicted"/>